<protein>
    <submittedName>
        <fullName evidence="7">Na+/H+ antiporter subunit E</fullName>
    </submittedName>
</protein>
<comment type="caution">
    <text evidence="7">The sequence shown here is derived from an EMBL/GenBank/DDBJ whole genome shotgun (WGS) entry which is preliminary data.</text>
</comment>
<proteinExistence type="inferred from homology"/>
<keyword evidence="4" id="KW-0812">Transmembrane</keyword>
<evidence type="ECO:0000256" key="2">
    <source>
        <dbReference type="ARBA" id="ARBA00006228"/>
    </source>
</evidence>
<evidence type="ECO:0000256" key="4">
    <source>
        <dbReference type="ARBA" id="ARBA00022692"/>
    </source>
</evidence>
<name>A0A916S1X6_9HYPH</name>
<gene>
    <name evidence="7" type="primary">phaE</name>
    <name evidence="7" type="ORF">GCM10011491_00780</name>
</gene>
<evidence type="ECO:0000256" key="3">
    <source>
        <dbReference type="ARBA" id="ARBA00022475"/>
    </source>
</evidence>
<reference evidence="7" key="2">
    <citation type="submission" date="2020-09" db="EMBL/GenBank/DDBJ databases">
        <authorList>
            <person name="Sun Q."/>
            <person name="Zhou Y."/>
        </authorList>
    </citation>
    <scope>NUCLEOTIDE SEQUENCE</scope>
    <source>
        <strain evidence="7">CGMCC 1.15082</strain>
    </source>
</reference>
<dbReference type="PANTHER" id="PTHR34584:SF1">
    <property type="entry name" value="NA(+)_H(+) ANTIPORTER SUBUNIT E1"/>
    <property type="match status" value="1"/>
</dbReference>
<accession>A0A916S1X6</accession>
<dbReference type="GO" id="GO:0008324">
    <property type="term" value="F:monoatomic cation transmembrane transporter activity"/>
    <property type="evidence" value="ECO:0007669"/>
    <property type="project" value="InterPro"/>
</dbReference>
<evidence type="ECO:0000313" key="7">
    <source>
        <dbReference type="EMBL" id="GGA77487.1"/>
    </source>
</evidence>
<comment type="subcellular location">
    <subcellularLocation>
        <location evidence="1">Cell membrane</location>
        <topology evidence="1">Multi-pass membrane protein</topology>
    </subcellularLocation>
</comment>
<dbReference type="GO" id="GO:0005886">
    <property type="term" value="C:plasma membrane"/>
    <property type="evidence" value="ECO:0007669"/>
    <property type="project" value="UniProtKB-SubCell"/>
</dbReference>
<reference evidence="7" key="1">
    <citation type="journal article" date="2014" name="Int. J. Syst. Evol. Microbiol.">
        <title>Complete genome sequence of Corynebacterium casei LMG S-19264T (=DSM 44701T), isolated from a smear-ripened cheese.</title>
        <authorList>
            <consortium name="US DOE Joint Genome Institute (JGI-PGF)"/>
            <person name="Walter F."/>
            <person name="Albersmeier A."/>
            <person name="Kalinowski J."/>
            <person name="Ruckert C."/>
        </authorList>
    </citation>
    <scope>NUCLEOTIDE SEQUENCE</scope>
    <source>
        <strain evidence="7">CGMCC 1.15082</strain>
    </source>
</reference>
<evidence type="ECO:0000256" key="1">
    <source>
        <dbReference type="ARBA" id="ARBA00004651"/>
    </source>
</evidence>
<sequence>MTPILPYPLLALSLFVMWLLLNGVSTGDMLLGAIIAIFASWTMRVLEPSKPHVRRWRLAPVLFARVFMDGISSNIDAARLILTPGRTPRSAFMRVPLALRDPTGLAVLSVILNAMPGTAWVGYSARSGELLVHVLDMEDERYWRDLIQERYERPLRDMFEETDE</sequence>
<evidence type="ECO:0000256" key="5">
    <source>
        <dbReference type="ARBA" id="ARBA00022989"/>
    </source>
</evidence>
<dbReference type="AlphaFoldDB" id="A0A916S1X6"/>
<evidence type="ECO:0000313" key="8">
    <source>
        <dbReference type="Proteomes" id="UP000646478"/>
    </source>
</evidence>
<dbReference type="RefSeq" id="WP_188820348.1">
    <property type="nucleotide sequence ID" value="NZ_BMHH01000001.1"/>
</dbReference>
<keyword evidence="8" id="KW-1185">Reference proteome</keyword>
<keyword evidence="5" id="KW-1133">Transmembrane helix</keyword>
<comment type="similarity">
    <text evidence="2">Belongs to the CPA3 antiporters (TC 2.A.63) subunit E family.</text>
</comment>
<dbReference type="NCBIfam" id="NF006520">
    <property type="entry name" value="PRK08965.1-4"/>
    <property type="match status" value="1"/>
</dbReference>
<dbReference type="Proteomes" id="UP000646478">
    <property type="component" value="Unassembled WGS sequence"/>
</dbReference>
<dbReference type="InterPro" id="IPR002758">
    <property type="entry name" value="Cation_antiport_E"/>
</dbReference>
<keyword evidence="6" id="KW-0472">Membrane</keyword>
<dbReference type="PANTHER" id="PTHR34584">
    <property type="entry name" value="NA(+)/H(+) ANTIPORTER SUBUNIT E1"/>
    <property type="match status" value="1"/>
</dbReference>
<dbReference type="EMBL" id="BMHH01000001">
    <property type="protein sequence ID" value="GGA77487.1"/>
    <property type="molecule type" value="Genomic_DNA"/>
</dbReference>
<keyword evidence="3" id="KW-1003">Cell membrane</keyword>
<evidence type="ECO:0000256" key="6">
    <source>
        <dbReference type="ARBA" id="ARBA00023136"/>
    </source>
</evidence>
<dbReference type="Pfam" id="PF01899">
    <property type="entry name" value="MNHE"/>
    <property type="match status" value="1"/>
</dbReference>
<dbReference type="PIRSF" id="PIRSF019239">
    <property type="entry name" value="MrpE"/>
    <property type="match status" value="1"/>
</dbReference>
<organism evidence="7 8">
    <name type="scientific">Brucella endophytica</name>
    <dbReference type="NCBI Taxonomy" id="1963359"/>
    <lineage>
        <taxon>Bacteria</taxon>
        <taxon>Pseudomonadati</taxon>
        <taxon>Pseudomonadota</taxon>
        <taxon>Alphaproteobacteria</taxon>
        <taxon>Hyphomicrobiales</taxon>
        <taxon>Brucellaceae</taxon>
        <taxon>Brucella/Ochrobactrum group</taxon>
        <taxon>Brucella</taxon>
    </lineage>
</organism>